<dbReference type="GO" id="GO:0009976">
    <property type="term" value="F:tocopherol cyclase activity"/>
    <property type="evidence" value="ECO:0007669"/>
    <property type="project" value="InterPro"/>
</dbReference>
<evidence type="ECO:0000313" key="3">
    <source>
        <dbReference type="Proteomes" id="UP000016960"/>
    </source>
</evidence>
<proteinExistence type="predicted"/>
<sequence length="374" mass="42718">MPSERSLAVPLQTPHSGYHWTGSSERFFEGWYYRVTLPERAQTFAFMYSIEDPAGGRPHSGGAAQILGPDDGYLCRTFPNPRGFWADRDRLALGHIAADTVRDDLLRELDPETFFTEVRSGYQATAQLNQGAIRDPGSGRWCRWHYTIQPVYGWGNPQRSQQSTAGWLSFLPIFEPGWQILLAHGRATGWIDWNGVRYEFAGAPAYSEKNWGRAFPRTWFWLNCNSFHDEPDLALTAGGGRREILWWDEDVALICLHYRGMFYEFVPWNAEVHWQVQPWGEWKMQARNTDYTVSLSGTSSRPGTLLRAPTERGLVYCCRDTMHGRLILELRDRAGRTRLTAKSDTCGLEVGGIPWPGPWSDRHPQPTSARRDCG</sequence>
<dbReference type="InterPro" id="IPR025893">
    <property type="entry name" value="Tocopherol_cyclase"/>
</dbReference>
<dbReference type="STRING" id="582515.KR51_00005830"/>
<dbReference type="PANTHER" id="PTHR35309">
    <property type="match status" value="1"/>
</dbReference>
<dbReference type="Pfam" id="PF14249">
    <property type="entry name" value="Tocopherol_cycl"/>
    <property type="match status" value="1"/>
</dbReference>
<evidence type="ECO:0000256" key="1">
    <source>
        <dbReference type="SAM" id="MobiDB-lite"/>
    </source>
</evidence>
<name>U5DSR8_9CHRO</name>
<feature type="region of interest" description="Disordered" evidence="1">
    <location>
        <begin position="355"/>
        <end position="374"/>
    </location>
</feature>
<dbReference type="PANTHER" id="PTHR35309:SF4">
    <property type="entry name" value="TOCOPHEROL CYCLASE"/>
    <property type="match status" value="1"/>
</dbReference>
<dbReference type="AlphaFoldDB" id="U5DSR8"/>
<dbReference type="Proteomes" id="UP000016960">
    <property type="component" value="Unassembled WGS sequence"/>
</dbReference>
<dbReference type="EMBL" id="ASSJ01000008">
    <property type="protein sequence ID" value="ERN42735.1"/>
    <property type="molecule type" value="Genomic_DNA"/>
</dbReference>
<keyword evidence="3" id="KW-1185">Reference proteome</keyword>
<accession>U5DSR8</accession>
<dbReference type="eggNOG" id="ENOG502Z7HP">
    <property type="taxonomic scope" value="Bacteria"/>
</dbReference>
<comment type="caution">
    <text evidence="2">The sequence shown here is derived from an EMBL/GenBank/DDBJ whole genome shotgun (WGS) entry which is preliminary data.</text>
</comment>
<evidence type="ECO:0000313" key="2">
    <source>
        <dbReference type="EMBL" id="ERN42735.1"/>
    </source>
</evidence>
<organism evidence="2 3">
    <name type="scientific">Rubidibacter lacunae KORDI 51-2</name>
    <dbReference type="NCBI Taxonomy" id="582515"/>
    <lineage>
        <taxon>Bacteria</taxon>
        <taxon>Bacillati</taxon>
        <taxon>Cyanobacteriota</taxon>
        <taxon>Cyanophyceae</taxon>
        <taxon>Oscillatoriophycideae</taxon>
        <taxon>Chroococcales</taxon>
        <taxon>Aphanothecaceae</taxon>
        <taxon>Rubidibacter</taxon>
    </lineage>
</organism>
<dbReference type="OrthoDB" id="503351at2"/>
<reference evidence="2 3" key="1">
    <citation type="submission" date="2013-05" db="EMBL/GenBank/DDBJ databases">
        <title>Draft genome sequence of Rubidibacter lacunae KORDI 51-2.</title>
        <authorList>
            <person name="Choi D.H."/>
            <person name="Noh J.H."/>
            <person name="Kwon K.-K."/>
            <person name="Lee J.-H."/>
            <person name="Ryu J.-Y."/>
        </authorList>
    </citation>
    <scope>NUCLEOTIDE SEQUENCE [LARGE SCALE GENOMIC DNA]</scope>
    <source>
        <strain evidence="2 3">KORDI 51-2</strain>
    </source>
</reference>
<feature type="compositionally biased region" description="Basic and acidic residues" evidence="1">
    <location>
        <begin position="360"/>
        <end position="374"/>
    </location>
</feature>
<dbReference type="RefSeq" id="WP_022604526.1">
    <property type="nucleotide sequence ID" value="NZ_ASSJ01000008.1"/>
</dbReference>
<protein>
    <submittedName>
        <fullName evidence="2">Tocopherol cyclase</fullName>
    </submittedName>
</protein>
<dbReference type="PATRIC" id="fig|582515.4.peg.660"/>
<dbReference type="InParanoid" id="U5DSR8"/>
<gene>
    <name evidence="2" type="ORF">KR51_00005830</name>
</gene>